<proteinExistence type="predicted"/>
<accession>A0A1C7MEB2</accession>
<dbReference type="OrthoDB" id="2669721at2759"/>
<evidence type="ECO:0000313" key="1">
    <source>
        <dbReference type="EMBL" id="OBZ75162.1"/>
    </source>
</evidence>
<sequence>MTIKHEDYTRALVSLFDDPDPELLRLSYGTLWACKRQHHYPGVLRVVHAKSIQSVVVMVPLPMTICEVAEENLTEKYKECYFMMKKMGLEVAFLGGLEQNMDDED</sequence>
<reference evidence="1 2" key="1">
    <citation type="submission" date="2016-03" db="EMBL/GenBank/DDBJ databases">
        <title>Whole genome sequencing of Grifola frondosa 9006-11.</title>
        <authorList>
            <person name="Min B."/>
            <person name="Park H."/>
            <person name="Kim J.-G."/>
            <person name="Cho H."/>
            <person name="Oh Y.-L."/>
            <person name="Kong W.-S."/>
            <person name="Choi I.-G."/>
        </authorList>
    </citation>
    <scope>NUCLEOTIDE SEQUENCE [LARGE SCALE GENOMIC DNA]</scope>
    <source>
        <strain evidence="1 2">9006-11</strain>
    </source>
</reference>
<comment type="caution">
    <text evidence="1">The sequence shown here is derived from an EMBL/GenBank/DDBJ whole genome shotgun (WGS) entry which is preliminary data.</text>
</comment>
<dbReference type="EMBL" id="LUGG01000004">
    <property type="protein sequence ID" value="OBZ75162.1"/>
    <property type="molecule type" value="Genomic_DNA"/>
</dbReference>
<dbReference type="AlphaFoldDB" id="A0A1C7MEB2"/>
<dbReference type="Proteomes" id="UP000092993">
    <property type="component" value="Unassembled WGS sequence"/>
</dbReference>
<evidence type="ECO:0000313" key="2">
    <source>
        <dbReference type="Proteomes" id="UP000092993"/>
    </source>
</evidence>
<gene>
    <name evidence="1" type="ORF">A0H81_04485</name>
</gene>
<protein>
    <submittedName>
        <fullName evidence="1">Uncharacterized protein</fullName>
    </submittedName>
</protein>
<keyword evidence="2" id="KW-1185">Reference proteome</keyword>
<name>A0A1C7MEB2_GRIFR</name>
<organism evidence="1 2">
    <name type="scientific">Grifola frondosa</name>
    <name type="common">Maitake</name>
    <name type="synonym">Polyporus frondosus</name>
    <dbReference type="NCBI Taxonomy" id="5627"/>
    <lineage>
        <taxon>Eukaryota</taxon>
        <taxon>Fungi</taxon>
        <taxon>Dikarya</taxon>
        <taxon>Basidiomycota</taxon>
        <taxon>Agaricomycotina</taxon>
        <taxon>Agaricomycetes</taxon>
        <taxon>Polyporales</taxon>
        <taxon>Grifolaceae</taxon>
        <taxon>Grifola</taxon>
    </lineage>
</organism>